<accession>A0A518DXF3</accession>
<feature type="region of interest" description="Disordered" evidence="1">
    <location>
        <begin position="109"/>
        <end position="133"/>
    </location>
</feature>
<name>A0A518DXF3_9BACT</name>
<reference evidence="2 3" key="1">
    <citation type="submission" date="2019-02" db="EMBL/GenBank/DDBJ databases">
        <title>Deep-cultivation of Planctomycetes and their phenomic and genomic characterization uncovers novel biology.</title>
        <authorList>
            <person name="Wiegand S."/>
            <person name="Jogler M."/>
            <person name="Boedeker C."/>
            <person name="Pinto D."/>
            <person name="Vollmers J."/>
            <person name="Rivas-Marin E."/>
            <person name="Kohn T."/>
            <person name="Peeters S.H."/>
            <person name="Heuer A."/>
            <person name="Rast P."/>
            <person name="Oberbeckmann S."/>
            <person name="Bunk B."/>
            <person name="Jeske O."/>
            <person name="Meyerdierks A."/>
            <person name="Storesund J.E."/>
            <person name="Kallscheuer N."/>
            <person name="Luecker S."/>
            <person name="Lage O.M."/>
            <person name="Pohl T."/>
            <person name="Merkel B.J."/>
            <person name="Hornburger P."/>
            <person name="Mueller R.-W."/>
            <person name="Bruemmer F."/>
            <person name="Labrenz M."/>
            <person name="Spormann A.M."/>
            <person name="Op den Camp H."/>
            <person name="Overmann J."/>
            <person name="Amann R."/>
            <person name="Jetten M.S.M."/>
            <person name="Mascher T."/>
            <person name="Medema M.H."/>
            <person name="Devos D.P."/>
            <person name="Kaster A.-K."/>
            <person name="Ovreas L."/>
            <person name="Rohde M."/>
            <person name="Galperin M.Y."/>
            <person name="Jogler C."/>
        </authorList>
    </citation>
    <scope>NUCLEOTIDE SEQUENCE [LARGE SCALE GENOMIC DNA]</scope>
    <source>
        <strain evidence="2 3">Pla85_3_4</strain>
    </source>
</reference>
<dbReference type="Proteomes" id="UP000317648">
    <property type="component" value="Chromosome"/>
</dbReference>
<feature type="compositionally biased region" description="Basic residues" evidence="1">
    <location>
        <begin position="110"/>
        <end position="129"/>
    </location>
</feature>
<dbReference type="KEGG" id="lcre:Pla8534_43360"/>
<organism evidence="2 3">
    <name type="scientific">Lignipirellula cremea</name>
    <dbReference type="NCBI Taxonomy" id="2528010"/>
    <lineage>
        <taxon>Bacteria</taxon>
        <taxon>Pseudomonadati</taxon>
        <taxon>Planctomycetota</taxon>
        <taxon>Planctomycetia</taxon>
        <taxon>Pirellulales</taxon>
        <taxon>Pirellulaceae</taxon>
        <taxon>Lignipirellula</taxon>
    </lineage>
</organism>
<gene>
    <name evidence="2" type="ORF">Pla8534_43360</name>
</gene>
<dbReference type="AlphaFoldDB" id="A0A518DXF3"/>
<proteinExistence type="predicted"/>
<protein>
    <submittedName>
        <fullName evidence="2">Uncharacterized protein</fullName>
    </submittedName>
</protein>
<dbReference type="EMBL" id="CP036433">
    <property type="protein sequence ID" value="QDU96515.1"/>
    <property type="molecule type" value="Genomic_DNA"/>
</dbReference>
<evidence type="ECO:0000313" key="3">
    <source>
        <dbReference type="Proteomes" id="UP000317648"/>
    </source>
</evidence>
<evidence type="ECO:0000313" key="2">
    <source>
        <dbReference type="EMBL" id="QDU96515.1"/>
    </source>
</evidence>
<evidence type="ECO:0000256" key="1">
    <source>
        <dbReference type="SAM" id="MobiDB-lite"/>
    </source>
</evidence>
<keyword evidence="3" id="KW-1185">Reference proteome</keyword>
<sequence length="192" mass="21989">MSVQQRDGKSCESQLLDEQPNEAWDIERLGAFAQARHHEIDADERSLARAYWQLGLALNLARRQFSHGQWTKFLDELGIDKTRASKARAIQRSFGTENSVDGLSVQEAYRKRKRKSRKSGPKKKRRKSTNKHERVSIAEWLRDVCQQVDIFLDEVASTDTDDAANVLPAIDAAVEELNRLRSQVQRRISAQS</sequence>